<organism evidence="2 3">
    <name type="scientific">Candidatus Fukatsuia symbiotica</name>
    <dbReference type="NCBI Taxonomy" id="1878942"/>
    <lineage>
        <taxon>Bacteria</taxon>
        <taxon>Pseudomonadati</taxon>
        <taxon>Pseudomonadota</taxon>
        <taxon>Gammaproteobacteria</taxon>
        <taxon>Enterobacterales</taxon>
        <taxon>Yersiniaceae</taxon>
        <taxon>Candidatus Fukatsuia</taxon>
    </lineage>
</organism>
<evidence type="ECO:0000313" key="3">
    <source>
        <dbReference type="Proteomes" id="UP000261875"/>
    </source>
</evidence>
<name>A0A2U8IAS9_9GAMM</name>
<protein>
    <recommendedName>
        <fullName evidence="1">Flagellar motor switch protein FliN-like C-terminal domain-containing protein</fullName>
    </recommendedName>
</protein>
<sequence length="269" mass="30887">MTLDINKLGRPYNKVPKIISDYFDILDSKISLFFLKKYRVNLSLKNINTEMDCSHKNAKVFSTELGNVAFDTERSFLLSMLNGYYGLSKDNTAVESGVQTSITKTEERLKNKLGIELTQLFLNIDDFGEPLVLKNTHSTFVKKWSYRIIFSLAGDEQHVFYLLLDANHVDRLLRSHQSDDEEEKKAGNNKAALPLEELFNKLPVTLNCRLTSVNLTLAELKVLKEGEIITVSMPERFPVFIGREQMFNATITEIRGKLFLSEFNEKTMR</sequence>
<dbReference type="Pfam" id="PF01052">
    <property type="entry name" value="FliMN_C"/>
    <property type="match status" value="1"/>
</dbReference>
<dbReference type="InterPro" id="IPR001543">
    <property type="entry name" value="FliN-like_C"/>
</dbReference>
<dbReference type="InterPro" id="IPR036429">
    <property type="entry name" value="SpoA-like_sf"/>
</dbReference>
<evidence type="ECO:0000259" key="1">
    <source>
        <dbReference type="Pfam" id="PF01052"/>
    </source>
</evidence>
<dbReference type="AlphaFoldDB" id="A0A2U8IAS9"/>
<dbReference type="SUPFAM" id="SSF101801">
    <property type="entry name" value="Surface presentation of antigens (SPOA)"/>
    <property type="match status" value="1"/>
</dbReference>
<dbReference type="KEGG" id="fsm:CCS41_09175"/>
<keyword evidence="3" id="KW-1185">Reference proteome</keyword>
<proteinExistence type="predicted"/>
<dbReference type="Proteomes" id="UP000261875">
    <property type="component" value="Chromosome"/>
</dbReference>
<dbReference type="STRING" id="1878942.GCA_900128755_01444"/>
<reference evidence="2 3" key="1">
    <citation type="submission" date="2017-05" db="EMBL/GenBank/DDBJ databases">
        <title>Genome sequence of Candidatus Fukatsuia symbiotica and Candidatus Hamiltonella defensa from Acyrthosiphon pisum strain 5D.</title>
        <authorList>
            <person name="Patel V.A."/>
            <person name="Chevignon G."/>
            <person name="Russell J.A."/>
            <person name="Oliver K.M."/>
        </authorList>
    </citation>
    <scope>NUCLEOTIDE SEQUENCE [LARGE SCALE GENOMIC DNA]</scope>
    <source>
        <strain evidence="2 3">5D</strain>
    </source>
</reference>
<evidence type="ECO:0000313" key="2">
    <source>
        <dbReference type="EMBL" id="AWK15394.1"/>
    </source>
</evidence>
<dbReference type="OrthoDB" id="6539284at2"/>
<feature type="domain" description="Flagellar motor switch protein FliN-like C-terminal" evidence="1">
    <location>
        <begin position="199"/>
        <end position="258"/>
    </location>
</feature>
<accession>A0A2U8IAS9</accession>
<gene>
    <name evidence="2" type="ORF">CCS41_09175</name>
</gene>
<dbReference type="EMBL" id="CP021659">
    <property type="protein sequence ID" value="AWK15394.1"/>
    <property type="molecule type" value="Genomic_DNA"/>
</dbReference>